<dbReference type="EMBL" id="CAJNRE010013041">
    <property type="protein sequence ID" value="CAF2115877.1"/>
    <property type="molecule type" value="Genomic_DNA"/>
</dbReference>
<evidence type="ECO:0000313" key="8">
    <source>
        <dbReference type="Proteomes" id="UP000663834"/>
    </source>
</evidence>
<feature type="transmembrane region" description="Helical" evidence="1">
    <location>
        <begin position="276"/>
        <end position="298"/>
    </location>
</feature>
<dbReference type="Proteomes" id="UP000681967">
    <property type="component" value="Unassembled WGS sequence"/>
</dbReference>
<dbReference type="EMBL" id="CAJNOW010008944">
    <property type="protein sequence ID" value="CAF1549988.1"/>
    <property type="molecule type" value="Genomic_DNA"/>
</dbReference>
<dbReference type="Proteomes" id="UP000663855">
    <property type="component" value="Unassembled WGS sequence"/>
</dbReference>
<dbReference type="Proteomes" id="UP000663824">
    <property type="component" value="Unassembled WGS sequence"/>
</dbReference>
<protein>
    <submittedName>
        <fullName evidence="3">Uncharacterized protein</fullName>
    </submittedName>
</protein>
<accession>A0A815WZM5</accession>
<reference evidence="3" key="1">
    <citation type="submission" date="2021-02" db="EMBL/GenBank/DDBJ databases">
        <authorList>
            <person name="Nowell W R."/>
        </authorList>
    </citation>
    <scope>NUCLEOTIDE SEQUENCE</scope>
</reference>
<dbReference type="Proteomes" id="UP000676336">
    <property type="component" value="Unassembled WGS sequence"/>
</dbReference>
<keyword evidence="1" id="KW-0472">Membrane</keyword>
<dbReference type="Proteomes" id="UP000681720">
    <property type="component" value="Unassembled WGS sequence"/>
</dbReference>
<evidence type="ECO:0000313" key="4">
    <source>
        <dbReference type="EMBL" id="CAF2115877.1"/>
    </source>
</evidence>
<dbReference type="Proteomes" id="UP000663834">
    <property type="component" value="Unassembled WGS sequence"/>
</dbReference>
<sequence>MAQANESSSSVAEQNNQSHNTTAILPPWAQALTAQAADIGIKYVAYQQFSSTVGIVDSAVGLLSAPNIDNEQCITNFVQFQKLNETVLPNECLMKQCGVPVDQMVNLTAKMNPNATETFRQDMLEGLANLKSQMANNYIYTSAVVSVGLIVLQICKLINVWKEIKVAENLHNDPMKFAAIEQNIEEFRKMCTRLEDLITNKKVDDIILDTIDLNEKYTETILLINKLEVKIGRVMQHLELSADGQLYDALSNTLMGANNIVQLFALFQLASSPAKIIGSTIVAAFGLLVTANVVTYHITQKRLTELRSDIQNLQKLQLQVQKINAGIKSVLRDYRHRRT</sequence>
<name>A0A815WZM5_9BILA</name>
<evidence type="ECO:0000313" key="7">
    <source>
        <dbReference type="EMBL" id="CAF4017691.1"/>
    </source>
</evidence>
<evidence type="ECO:0000256" key="1">
    <source>
        <dbReference type="SAM" id="Phobius"/>
    </source>
</evidence>
<evidence type="ECO:0000313" key="5">
    <source>
        <dbReference type="EMBL" id="CAF3970637.1"/>
    </source>
</evidence>
<keyword evidence="1" id="KW-1133">Transmembrane helix</keyword>
<dbReference type="EMBL" id="CAJNOV010013056">
    <property type="protein sequence ID" value="CAF1507474.1"/>
    <property type="molecule type" value="Genomic_DNA"/>
</dbReference>
<organism evidence="3 8">
    <name type="scientific">Rotaria magnacalcarata</name>
    <dbReference type="NCBI Taxonomy" id="392030"/>
    <lineage>
        <taxon>Eukaryota</taxon>
        <taxon>Metazoa</taxon>
        <taxon>Spiralia</taxon>
        <taxon>Gnathifera</taxon>
        <taxon>Rotifera</taxon>
        <taxon>Eurotatoria</taxon>
        <taxon>Bdelloidea</taxon>
        <taxon>Philodinida</taxon>
        <taxon>Philodinidae</taxon>
        <taxon>Rotaria</taxon>
    </lineage>
</organism>
<dbReference type="EMBL" id="CAJOBI010004953">
    <property type="protein sequence ID" value="CAF4017691.1"/>
    <property type="molecule type" value="Genomic_DNA"/>
</dbReference>
<dbReference type="OrthoDB" id="10458359at2759"/>
<proteinExistence type="predicted"/>
<dbReference type="EMBL" id="CAJOBJ010003583">
    <property type="protein sequence ID" value="CAF3970637.1"/>
    <property type="molecule type" value="Genomic_DNA"/>
</dbReference>
<gene>
    <name evidence="6" type="ORF">BYL167_LOCUS14018</name>
    <name evidence="2" type="ORF">CJN711_LOCUS27607</name>
    <name evidence="5" type="ORF">GIL414_LOCUS10133</name>
    <name evidence="3" type="ORF">KQP761_LOCUS17571</name>
    <name evidence="4" type="ORF">MBJ925_LOCUS24943</name>
    <name evidence="7" type="ORF">SMN809_LOCUS12835</name>
</gene>
<evidence type="ECO:0000313" key="6">
    <source>
        <dbReference type="EMBL" id="CAF4007181.1"/>
    </source>
</evidence>
<keyword evidence="1" id="KW-0812">Transmembrane</keyword>
<dbReference type="EMBL" id="CAJOBH010004913">
    <property type="protein sequence ID" value="CAF4007181.1"/>
    <property type="molecule type" value="Genomic_DNA"/>
</dbReference>
<comment type="caution">
    <text evidence="3">The sequence shown here is derived from an EMBL/GenBank/DDBJ whole genome shotgun (WGS) entry which is preliminary data.</text>
</comment>
<evidence type="ECO:0000313" key="3">
    <source>
        <dbReference type="EMBL" id="CAF1549988.1"/>
    </source>
</evidence>
<dbReference type="AlphaFoldDB" id="A0A815WZM5"/>
<evidence type="ECO:0000313" key="2">
    <source>
        <dbReference type="EMBL" id="CAF1507474.1"/>
    </source>
</evidence>